<feature type="domain" description="Mur ligase N-terminal catalytic" evidence="12">
    <location>
        <begin position="28"/>
        <end position="77"/>
    </location>
</feature>
<feature type="domain" description="Mur ligase central" evidence="14">
    <location>
        <begin position="109"/>
        <end position="300"/>
    </location>
</feature>
<evidence type="ECO:0000256" key="9">
    <source>
        <dbReference type="ARBA" id="ARBA00023316"/>
    </source>
</evidence>
<evidence type="ECO:0000256" key="6">
    <source>
        <dbReference type="ARBA" id="ARBA00022960"/>
    </source>
</evidence>
<dbReference type="Gene3D" id="3.90.190.20">
    <property type="entry name" value="Mur ligase, C-terminal domain"/>
    <property type="match status" value="1"/>
</dbReference>
<comment type="similarity">
    <text evidence="10">Belongs to the MurCDEF family. MurF subfamily.</text>
</comment>
<protein>
    <recommendedName>
        <fullName evidence="10 11">UDP-N-acetylmuramoyl-tripeptide--D-alanyl-D-alanine ligase</fullName>
        <ecNumber evidence="10 11">6.3.2.10</ecNumber>
    </recommendedName>
    <alternativeName>
        <fullName evidence="10">D-alanyl-D-alanine-adding enzyme</fullName>
    </alternativeName>
</protein>
<dbReference type="HAMAP" id="MF_02019">
    <property type="entry name" value="MurF"/>
    <property type="match status" value="1"/>
</dbReference>
<keyword evidence="2 10" id="KW-0436">Ligase</keyword>
<dbReference type="Gene3D" id="3.40.1390.10">
    <property type="entry name" value="MurE/MurF, N-terminal domain"/>
    <property type="match status" value="1"/>
</dbReference>
<evidence type="ECO:0000313" key="15">
    <source>
        <dbReference type="EMBL" id="MBC3933065.1"/>
    </source>
</evidence>
<dbReference type="Gene3D" id="3.40.1190.10">
    <property type="entry name" value="Mur-like, catalytic domain"/>
    <property type="match status" value="1"/>
</dbReference>
<dbReference type="SUPFAM" id="SSF53244">
    <property type="entry name" value="MurD-like peptide ligases, peptide-binding domain"/>
    <property type="match status" value="1"/>
</dbReference>
<evidence type="ECO:0000259" key="12">
    <source>
        <dbReference type="Pfam" id="PF01225"/>
    </source>
</evidence>
<comment type="catalytic activity">
    <reaction evidence="10 11">
        <text>D-alanyl-D-alanine + UDP-N-acetyl-alpha-D-muramoyl-L-alanyl-gamma-D-glutamyl-meso-2,6-diaminopimelate + ATP = UDP-N-acetyl-alpha-D-muramoyl-L-alanyl-gamma-D-glutamyl-meso-2,6-diaminopimeloyl-D-alanyl-D-alanine + ADP + phosphate + H(+)</text>
        <dbReference type="Rhea" id="RHEA:28374"/>
        <dbReference type="ChEBI" id="CHEBI:15378"/>
        <dbReference type="ChEBI" id="CHEBI:30616"/>
        <dbReference type="ChEBI" id="CHEBI:43474"/>
        <dbReference type="ChEBI" id="CHEBI:57822"/>
        <dbReference type="ChEBI" id="CHEBI:61386"/>
        <dbReference type="ChEBI" id="CHEBI:83905"/>
        <dbReference type="ChEBI" id="CHEBI:456216"/>
        <dbReference type="EC" id="6.3.2.10"/>
    </reaction>
</comment>
<dbReference type="RefSeq" id="WP_186904651.1">
    <property type="nucleotide sequence ID" value="NZ_JACOGD010000008.1"/>
</dbReference>
<dbReference type="Pfam" id="PF02875">
    <property type="entry name" value="Mur_ligase_C"/>
    <property type="match status" value="1"/>
</dbReference>
<dbReference type="GO" id="GO:0016874">
    <property type="term" value="F:ligase activity"/>
    <property type="evidence" value="ECO:0007669"/>
    <property type="project" value="UniProtKB-KW"/>
</dbReference>
<dbReference type="PANTHER" id="PTHR43024:SF1">
    <property type="entry name" value="UDP-N-ACETYLMURAMOYL-TRIPEPTIDE--D-ALANYL-D-ALANINE LIGASE"/>
    <property type="match status" value="1"/>
</dbReference>
<keyword evidence="6 10" id="KW-0133">Cell shape</keyword>
<dbReference type="Proteomes" id="UP000654304">
    <property type="component" value="Unassembled WGS sequence"/>
</dbReference>
<dbReference type="SUPFAM" id="SSF53623">
    <property type="entry name" value="MurD-like peptide ligases, catalytic domain"/>
    <property type="match status" value="1"/>
</dbReference>
<dbReference type="EC" id="6.3.2.10" evidence="10 11"/>
<keyword evidence="16" id="KW-1185">Reference proteome</keyword>
<comment type="subcellular location">
    <subcellularLocation>
        <location evidence="10 11">Cytoplasm</location>
    </subcellularLocation>
</comment>
<evidence type="ECO:0000256" key="4">
    <source>
        <dbReference type="ARBA" id="ARBA00022741"/>
    </source>
</evidence>
<evidence type="ECO:0000256" key="7">
    <source>
        <dbReference type="ARBA" id="ARBA00022984"/>
    </source>
</evidence>
<evidence type="ECO:0000256" key="11">
    <source>
        <dbReference type="RuleBase" id="RU004136"/>
    </source>
</evidence>
<comment type="caution">
    <text evidence="15">The sequence shown here is derived from an EMBL/GenBank/DDBJ whole genome shotgun (WGS) entry which is preliminary data.</text>
</comment>
<dbReference type="SUPFAM" id="SSF63418">
    <property type="entry name" value="MurE/MurF N-terminal domain"/>
    <property type="match status" value="1"/>
</dbReference>
<feature type="binding site" evidence="10">
    <location>
        <begin position="111"/>
        <end position="117"/>
    </location>
    <ligand>
        <name>ATP</name>
        <dbReference type="ChEBI" id="CHEBI:30616"/>
    </ligand>
</feature>
<keyword evidence="3 10" id="KW-0132">Cell division</keyword>
<dbReference type="PANTHER" id="PTHR43024">
    <property type="entry name" value="UDP-N-ACETYLMURAMOYL-TRIPEPTIDE--D-ALANYL-D-ALANINE LIGASE"/>
    <property type="match status" value="1"/>
</dbReference>
<dbReference type="Pfam" id="PF01225">
    <property type="entry name" value="Mur_ligase"/>
    <property type="match status" value="1"/>
</dbReference>
<evidence type="ECO:0000313" key="16">
    <source>
        <dbReference type="Proteomes" id="UP000654304"/>
    </source>
</evidence>
<dbReference type="InterPro" id="IPR004101">
    <property type="entry name" value="Mur_ligase_C"/>
</dbReference>
<evidence type="ECO:0000256" key="8">
    <source>
        <dbReference type="ARBA" id="ARBA00023306"/>
    </source>
</evidence>
<dbReference type="InterPro" id="IPR035911">
    <property type="entry name" value="MurE/MurF_N"/>
</dbReference>
<dbReference type="InterPro" id="IPR000713">
    <property type="entry name" value="Mur_ligase_N"/>
</dbReference>
<evidence type="ECO:0000256" key="5">
    <source>
        <dbReference type="ARBA" id="ARBA00022840"/>
    </source>
</evidence>
<keyword evidence="4 10" id="KW-0547">Nucleotide-binding</keyword>
<reference evidence="15 16" key="1">
    <citation type="submission" date="2020-08" db="EMBL/GenBank/DDBJ databases">
        <title>Novel species isolated from subtropical streams in China.</title>
        <authorList>
            <person name="Lu H."/>
        </authorList>
    </citation>
    <scope>NUCLEOTIDE SEQUENCE [LARGE SCALE GENOMIC DNA]</scope>
    <source>
        <strain evidence="15 16">CY22W</strain>
    </source>
</reference>
<gene>
    <name evidence="10 15" type="primary">murF</name>
    <name evidence="15" type="ORF">H8K43_15405</name>
</gene>
<keyword evidence="7 10" id="KW-0573">Peptidoglycan synthesis</keyword>
<name>A0ABR7A832_9BURK</name>
<evidence type="ECO:0000256" key="10">
    <source>
        <dbReference type="HAMAP-Rule" id="MF_02019"/>
    </source>
</evidence>
<comment type="pathway">
    <text evidence="10 11">Cell wall biogenesis; peptidoglycan biosynthesis.</text>
</comment>
<evidence type="ECO:0000256" key="2">
    <source>
        <dbReference type="ARBA" id="ARBA00022598"/>
    </source>
</evidence>
<evidence type="ECO:0000259" key="13">
    <source>
        <dbReference type="Pfam" id="PF02875"/>
    </source>
</evidence>
<dbReference type="EMBL" id="JACOGD010000008">
    <property type="protein sequence ID" value="MBC3933065.1"/>
    <property type="molecule type" value="Genomic_DNA"/>
</dbReference>
<dbReference type="NCBIfam" id="TIGR01143">
    <property type="entry name" value="murF"/>
    <property type="match status" value="1"/>
</dbReference>
<dbReference type="InterPro" id="IPR013221">
    <property type="entry name" value="Mur_ligase_cen"/>
</dbReference>
<accession>A0ABR7A832</accession>
<keyword evidence="5 10" id="KW-0067">ATP-binding</keyword>
<feature type="domain" description="Mur ligase C-terminal" evidence="13">
    <location>
        <begin position="323"/>
        <end position="442"/>
    </location>
</feature>
<proteinExistence type="inferred from homology"/>
<dbReference type="InterPro" id="IPR005863">
    <property type="entry name" value="UDP-N-AcMur_synth"/>
</dbReference>
<keyword evidence="1 10" id="KW-0963">Cytoplasm</keyword>
<evidence type="ECO:0000256" key="3">
    <source>
        <dbReference type="ARBA" id="ARBA00022618"/>
    </source>
</evidence>
<comment type="function">
    <text evidence="10 11">Involved in cell wall formation. Catalyzes the final step in the synthesis of UDP-N-acetylmuramoyl-pentapeptide, the precursor of murein.</text>
</comment>
<organism evidence="15 16">
    <name type="scientific">Undibacterium curvum</name>
    <dbReference type="NCBI Taxonomy" id="2762294"/>
    <lineage>
        <taxon>Bacteria</taxon>
        <taxon>Pseudomonadati</taxon>
        <taxon>Pseudomonadota</taxon>
        <taxon>Betaproteobacteria</taxon>
        <taxon>Burkholderiales</taxon>
        <taxon>Oxalobacteraceae</taxon>
        <taxon>Undibacterium</taxon>
    </lineage>
</organism>
<keyword evidence="8 10" id="KW-0131">Cell cycle</keyword>
<dbReference type="InterPro" id="IPR051046">
    <property type="entry name" value="MurCDEF_CellWall_CoF430Synth"/>
</dbReference>
<dbReference type="InterPro" id="IPR036615">
    <property type="entry name" value="Mur_ligase_C_dom_sf"/>
</dbReference>
<evidence type="ECO:0000259" key="14">
    <source>
        <dbReference type="Pfam" id="PF08245"/>
    </source>
</evidence>
<sequence length="464" mass="48918">MQTTLQQLLPALSQATVSADLASDVSLSGVTTDSRRIAPGNLFVALRGDNFDAHDFLEQVASSGAAAVIAERVPANFALPAIIVPDTKQALAETGRYWRQQFTLPVIGVTGSNGKTTVKEMIASILATAFGETARLSTSGNLNNEIGVPLTLFGLTAQHRAAVIEMGMNHPGEIALLASVAQPGVVLVNNAQREHQEFMQTVQAVAEENGSAIRALPQDGVAVFPYADEYSALWAAYAKESGQRRILRFGLQAEAEVSASYVPQQFGSVLTASFQGRSLSIRLHAAGEHNVLNALAAAACCLAIGIPDAQIVQGLEAFAPVKGRLQAQTLSNGALLIDDTYNANPDSVRAAIDVLRQSAGPRMLVLGDMGEVGVNGPQFHAEIGAYARESGITHLYLLGELVAHAVSAYGTGAQHFASVEALQSALAAALTKDSTVLVKGSRFMKMERVVQYLASQTELVSTLQ</sequence>
<dbReference type="InterPro" id="IPR036565">
    <property type="entry name" value="Mur-like_cat_sf"/>
</dbReference>
<dbReference type="Pfam" id="PF08245">
    <property type="entry name" value="Mur_ligase_M"/>
    <property type="match status" value="1"/>
</dbReference>
<keyword evidence="9 10" id="KW-0961">Cell wall biogenesis/degradation</keyword>
<evidence type="ECO:0000256" key="1">
    <source>
        <dbReference type="ARBA" id="ARBA00022490"/>
    </source>
</evidence>